<dbReference type="CTD" id="20317722"/>
<evidence type="ECO:0000256" key="1">
    <source>
        <dbReference type="SAM" id="MobiDB-lite"/>
    </source>
</evidence>
<dbReference type="GeneID" id="20317722"/>
<protein>
    <submittedName>
        <fullName evidence="2">Uncharacterized protein</fullName>
    </submittedName>
</protein>
<dbReference type="Proteomes" id="UP000054324">
    <property type="component" value="Unassembled WGS sequence"/>
</dbReference>
<gene>
    <name evidence="2" type="ORF">T265_03535</name>
</gene>
<evidence type="ECO:0000313" key="2">
    <source>
        <dbReference type="EMBL" id="KER29947.1"/>
    </source>
</evidence>
<proteinExistence type="predicted"/>
<dbReference type="EMBL" id="KL596669">
    <property type="protein sequence ID" value="KER29947.1"/>
    <property type="molecule type" value="Genomic_DNA"/>
</dbReference>
<accession>A0A074ZVM8</accession>
<dbReference type="RefSeq" id="XP_009166311.1">
    <property type="nucleotide sequence ID" value="XM_009168047.1"/>
</dbReference>
<keyword evidence="3" id="KW-1185">Reference proteome</keyword>
<evidence type="ECO:0000313" key="3">
    <source>
        <dbReference type="Proteomes" id="UP000054324"/>
    </source>
</evidence>
<name>A0A074ZVM8_OPIVI</name>
<organism evidence="2 3">
    <name type="scientific">Opisthorchis viverrini</name>
    <name type="common">Southeast Asian liver fluke</name>
    <dbReference type="NCBI Taxonomy" id="6198"/>
    <lineage>
        <taxon>Eukaryota</taxon>
        <taxon>Metazoa</taxon>
        <taxon>Spiralia</taxon>
        <taxon>Lophotrochozoa</taxon>
        <taxon>Platyhelminthes</taxon>
        <taxon>Trematoda</taxon>
        <taxon>Digenea</taxon>
        <taxon>Opisthorchiida</taxon>
        <taxon>Opisthorchiata</taxon>
        <taxon>Opisthorchiidae</taxon>
        <taxon>Opisthorchis</taxon>
    </lineage>
</organism>
<reference evidence="2 3" key="1">
    <citation type="submission" date="2013-11" db="EMBL/GenBank/DDBJ databases">
        <title>Opisthorchis viverrini - life in the bile duct.</title>
        <authorList>
            <person name="Young N.D."/>
            <person name="Nagarajan N."/>
            <person name="Lin S.J."/>
            <person name="Korhonen P.K."/>
            <person name="Jex A.R."/>
            <person name="Hall R.S."/>
            <person name="Safavi-Hemami H."/>
            <person name="Kaewkong W."/>
            <person name="Bertrand D."/>
            <person name="Gao S."/>
            <person name="Seet Q."/>
            <person name="Wongkham S."/>
            <person name="Teh B.T."/>
            <person name="Wongkham C."/>
            <person name="Intapan P.M."/>
            <person name="Maleewong W."/>
            <person name="Yang X."/>
            <person name="Hu M."/>
            <person name="Wang Z."/>
            <person name="Hofmann A."/>
            <person name="Sternberg P.W."/>
            <person name="Tan P."/>
            <person name="Wang J."/>
            <person name="Gasser R.B."/>
        </authorList>
    </citation>
    <scope>NUCLEOTIDE SEQUENCE [LARGE SCALE GENOMIC DNA]</scope>
</reference>
<dbReference type="AlphaFoldDB" id="A0A074ZVM8"/>
<feature type="compositionally biased region" description="Basic and acidic residues" evidence="1">
    <location>
        <begin position="35"/>
        <end position="45"/>
    </location>
</feature>
<sequence length="100" mass="11093">MGGDGRLLPTTPFGISAWTPTVHLSALLSTTLSSPRDHCSTEARPPRQGGSFRSGSLGTRKTRTPRVDFEKLLNPEIKQTYRNRLLHHMCVGLILDDNNH</sequence>
<dbReference type="KEGG" id="ovi:T265_03535"/>
<feature type="region of interest" description="Disordered" evidence="1">
    <location>
        <begin position="32"/>
        <end position="66"/>
    </location>
</feature>